<dbReference type="InterPro" id="IPR020449">
    <property type="entry name" value="Tscrpt_reg_AraC-type_HTH"/>
</dbReference>
<evidence type="ECO:0000259" key="4">
    <source>
        <dbReference type="PROSITE" id="PS01124"/>
    </source>
</evidence>
<dbReference type="SUPFAM" id="SSF46689">
    <property type="entry name" value="Homeodomain-like"/>
    <property type="match status" value="1"/>
</dbReference>
<keyword evidence="2 5" id="KW-0238">DNA-binding</keyword>
<dbReference type="InterPro" id="IPR018060">
    <property type="entry name" value="HTH_AraC"/>
</dbReference>
<keyword evidence="1" id="KW-0805">Transcription regulation</keyword>
<evidence type="ECO:0000256" key="1">
    <source>
        <dbReference type="ARBA" id="ARBA00023015"/>
    </source>
</evidence>
<dbReference type="STRING" id="1224947.SAMN05216480_12518"/>
<sequence length="310" mass="35584">MNDPKNQQRVAHIHQMLLGILRGNFNYRIPLTLQNDAIEALILLLNEVAEELQNSFVYQGFVPLPDNYVYLVQCTFLLDSKLNIRYVHPSAAALLQYSTPTLQGSQLQHVLQKASYKQLRKAVKQGLYTSEEQRISLKFITAQGLLLPLCSLLLPLPAAFEDTILLVAVAPKRLTPQLQKTMTGQLPKSKTTSKTQQSYLVRPHDLEQFHQLQQRIQNHPERPLPSLKELAHSMQINEFKLKVSFKSLYGMSVFRFQRSERMRKAFVLVSHTTLAIKEIAHLCGFQDPTHFSTLFRKTHGMTPRTLRKQS</sequence>
<dbReference type="Pfam" id="PF12833">
    <property type="entry name" value="HTH_18"/>
    <property type="match status" value="1"/>
</dbReference>
<gene>
    <name evidence="5" type="ORF">SAMN05216480_12518</name>
</gene>
<dbReference type="EMBL" id="FPBK01000025">
    <property type="protein sequence ID" value="SFU78072.1"/>
    <property type="molecule type" value="Genomic_DNA"/>
</dbReference>
<dbReference type="InterPro" id="IPR035965">
    <property type="entry name" value="PAS-like_dom_sf"/>
</dbReference>
<dbReference type="SUPFAM" id="SSF55785">
    <property type="entry name" value="PYP-like sensor domain (PAS domain)"/>
    <property type="match status" value="1"/>
</dbReference>
<organism evidence="5 6">
    <name type="scientific">Pustulibacterium marinum</name>
    <dbReference type="NCBI Taxonomy" id="1224947"/>
    <lineage>
        <taxon>Bacteria</taxon>
        <taxon>Pseudomonadati</taxon>
        <taxon>Bacteroidota</taxon>
        <taxon>Flavobacteriia</taxon>
        <taxon>Flavobacteriales</taxon>
        <taxon>Flavobacteriaceae</taxon>
        <taxon>Pustulibacterium</taxon>
    </lineage>
</organism>
<dbReference type="OrthoDB" id="1451418at2"/>
<name>A0A1I7IYX3_9FLAO</name>
<evidence type="ECO:0000313" key="6">
    <source>
        <dbReference type="Proteomes" id="UP000199138"/>
    </source>
</evidence>
<evidence type="ECO:0000256" key="2">
    <source>
        <dbReference type="ARBA" id="ARBA00023125"/>
    </source>
</evidence>
<dbReference type="Proteomes" id="UP000199138">
    <property type="component" value="Unassembled WGS sequence"/>
</dbReference>
<evidence type="ECO:0000313" key="5">
    <source>
        <dbReference type="EMBL" id="SFU78072.1"/>
    </source>
</evidence>
<proteinExistence type="predicted"/>
<dbReference type="CDD" id="cd00130">
    <property type="entry name" value="PAS"/>
    <property type="match status" value="1"/>
</dbReference>
<dbReference type="InterPro" id="IPR000014">
    <property type="entry name" value="PAS"/>
</dbReference>
<dbReference type="PANTHER" id="PTHR47893">
    <property type="entry name" value="REGULATORY PROTEIN PCHR"/>
    <property type="match status" value="1"/>
</dbReference>
<keyword evidence="6" id="KW-1185">Reference proteome</keyword>
<dbReference type="SMART" id="SM00342">
    <property type="entry name" value="HTH_ARAC"/>
    <property type="match status" value="1"/>
</dbReference>
<dbReference type="PROSITE" id="PS01124">
    <property type="entry name" value="HTH_ARAC_FAMILY_2"/>
    <property type="match status" value="1"/>
</dbReference>
<evidence type="ECO:0000256" key="3">
    <source>
        <dbReference type="ARBA" id="ARBA00023163"/>
    </source>
</evidence>
<dbReference type="InterPro" id="IPR053142">
    <property type="entry name" value="PchR_regulatory_protein"/>
</dbReference>
<dbReference type="PANTHER" id="PTHR47893:SF1">
    <property type="entry name" value="REGULATORY PROTEIN PCHR"/>
    <property type="match status" value="1"/>
</dbReference>
<dbReference type="InterPro" id="IPR009057">
    <property type="entry name" value="Homeodomain-like_sf"/>
</dbReference>
<dbReference type="GO" id="GO:0003700">
    <property type="term" value="F:DNA-binding transcription factor activity"/>
    <property type="evidence" value="ECO:0007669"/>
    <property type="project" value="InterPro"/>
</dbReference>
<dbReference type="Gene3D" id="1.10.10.60">
    <property type="entry name" value="Homeodomain-like"/>
    <property type="match status" value="1"/>
</dbReference>
<dbReference type="PRINTS" id="PR00032">
    <property type="entry name" value="HTHARAC"/>
</dbReference>
<dbReference type="RefSeq" id="WP_093026632.1">
    <property type="nucleotide sequence ID" value="NZ_FPBK01000025.1"/>
</dbReference>
<dbReference type="AlphaFoldDB" id="A0A1I7IYX3"/>
<reference evidence="5 6" key="1">
    <citation type="submission" date="2016-10" db="EMBL/GenBank/DDBJ databases">
        <authorList>
            <person name="de Groot N.N."/>
        </authorList>
    </citation>
    <scope>NUCLEOTIDE SEQUENCE [LARGE SCALE GENOMIC DNA]</scope>
    <source>
        <strain evidence="5 6">CGMCC 1.12333</strain>
    </source>
</reference>
<feature type="domain" description="HTH araC/xylS-type" evidence="4">
    <location>
        <begin position="210"/>
        <end position="309"/>
    </location>
</feature>
<keyword evidence="3" id="KW-0804">Transcription</keyword>
<dbReference type="GO" id="GO:0043565">
    <property type="term" value="F:sequence-specific DNA binding"/>
    <property type="evidence" value="ECO:0007669"/>
    <property type="project" value="InterPro"/>
</dbReference>
<protein>
    <submittedName>
        <fullName evidence="5">AraC-type DNA-binding protein</fullName>
    </submittedName>
</protein>
<accession>A0A1I7IYX3</accession>